<comment type="caution">
    <text evidence="4">The sequence shown here is derived from an EMBL/GenBank/DDBJ whole genome shotgun (WGS) entry which is preliminary data.</text>
</comment>
<evidence type="ECO:0000256" key="2">
    <source>
        <dbReference type="ARBA" id="ARBA00023140"/>
    </source>
</evidence>
<evidence type="ECO:0000313" key="5">
    <source>
        <dbReference type="Proteomes" id="UP001328107"/>
    </source>
</evidence>
<dbReference type="Proteomes" id="UP001328107">
    <property type="component" value="Unassembled WGS sequence"/>
</dbReference>
<dbReference type="Gene3D" id="3.40.50.12780">
    <property type="entry name" value="N-terminal domain of ligase-like"/>
    <property type="match status" value="1"/>
</dbReference>
<dbReference type="SUPFAM" id="SSF56801">
    <property type="entry name" value="Acetyl-CoA synthetase-like"/>
    <property type="match status" value="1"/>
</dbReference>
<sequence>PDELEKQFRDSGCTIVFTSENLLQKVMEATKKCSDMKVIICVRSSDSPLPDGIIDFNLAISHPPLLQFEKVSLDDPSLILYSSGTTGEPKGTVISHRSLNANVAQMPRYYRGRLF</sequence>
<evidence type="ECO:0000256" key="1">
    <source>
        <dbReference type="ARBA" id="ARBA00004275"/>
    </source>
</evidence>
<dbReference type="InterPro" id="IPR000873">
    <property type="entry name" value="AMP-dep_synth/lig_dom"/>
</dbReference>
<evidence type="ECO:0000313" key="4">
    <source>
        <dbReference type="EMBL" id="GMR37089.1"/>
    </source>
</evidence>
<name>A0AAN4ZBT5_9BILA</name>
<dbReference type="InterPro" id="IPR042099">
    <property type="entry name" value="ANL_N_sf"/>
</dbReference>
<organism evidence="4 5">
    <name type="scientific">Pristionchus mayeri</name>
    <dbReference type="NCBI Taxonomy" id="1317129"/>
    <lineage>
        <taxon>Eukaryota</taxon>
        <taxon>Metazoa</taxon>
        <taxon>Ecdysozoa</taxon>
        <taxon>Nematoda</taxon>
        <taxon>Chromadorea</taxon>
        <taxon>Rhabditida</taxon>
        <taxon>Rhabditina</taxon>
        <taxon>Diplogasteromorpha</taxon>
        <taxon>Diplogasteroidea</taxon>
        <taxon>Neodiplogasteridae</taxon>
        <taxon>Pristionchus</taxon>
    </lineage>
</organism>
<dbReference type="GO" id="GO:0016405">
    <property type="term" value="F:CoA-ligase activity"/>
    <property type="evidence" value="ECO:0007669"/>
    <property type="project" value="TreeGrafter"/>
</dbReference>
<dbReference type="Pfam" id="PF00501">
    <property type="entry name" value="AMP-binding"/>
    <property type="match status" value="1"/>
</dbReference>
<dbReference type="PROSITE" id="PS00455">
    <property type="entry name" value="AMP_BINDING"/>
    <property type="match status" value="1"/>
</dbReference>
<dbReference type="PANTHER" id="PTHR24096">
    <property type="entry name" value="LONG-CHAIN-FATTY-ACID--COA LIGASE"/>
    <property type="match status" value="1"/>
</dbReference>
<proteinExistence type="predicted"/>
<dbReference type="InterPro" id="IPR020845">
    <property type="entry name" value="AMP-binding_CS"/>
</dbReference>
<dbReference type="PANTHER" id="PTHR24096:SF422">
    <property type="entry name" value="BCDNA.GH02901"/>
    <property type="match status" value="1"/>
</dbReference>
<feature type="domain" description="AMP-dependent synthetase/ligase" evidence="3">
    <location>
        <begin position="1"/>
        <end position="106"/>
    </location>
</feature>
<dbReference type="GO" id="GO:0005777">
    <property type="term" value="C:peroxisome"/>
    <property type="evidence" value="ECO:0007669"/>
    <property type="project" value="UniProtKB-SubCell"/>
</dbReference>
<keyword evidence="5" id="KW-1185">Reference proteome</keyword>
<dbReference type="EMBL" id="BTRK01000002">
    <property type="protein sequence ID" value="GMR37089.1"/>
    <property type="molecule type" value="Genomic_DNA"/>
</dbReference>
<keyword evidence="2" id="KW-0576">Peroxisome</keyword>
<dbReference type="AlphaFoldDB" id="A0AAN4ZBT5"/>
<accession>A0AAN4ZBT5</accession>
<protein>
    <recommendedName>
        <fullName evidence="3">AMP-dependent synthetase/ligase domain-containing protein</fullName>
    </recommendedName>
</protein>
<reference evidence="5" key="1">
    <citation type="submission" date="2022-10" db="EMBL/GenBank/DDBJ databases">
        <title>Genome assembly of Pristionchus species.</title>
        <authorList>
            <person name="Yoshida K."/>
            <person name="Sommer R.J."/>
        </authorList>
    </citation>
    <scope>NUCLEOTIDE SEQUENCE [LARGE SCALE GENOMIC DNA]</scope>
    <source>
        <strain evidence="5">RS5460</strain>
    </source>
</reference>
<evidence type="ECO:0000259" key="3">
    <source>
        <dbReference type="Pfam" id="PF00501"/>
    </source>
</evidence>
<comment type="subcellular location">
    <subcellularLocation>
        <location evidence="1">Peroxisome</location>
    </subcellularLocation>
</comment>
<gene>
    <name evidence="4" type="ORF">PMAYCL1PPCAC_07284</name>
</gene>
<feature type="non-terminal residue" evidence="4">
    <location>
        <position position="1"/>
    </location>
</feature>